<dbReference type="RefSeq" id="WP_079320828.1">
    <property type="nucleotide sequence ID" value="NZ_BOOF01000061.1"/>
</dbReference>
<reference evidence="4 5" key="1">
    <citation type="submission" date="2021-01" db="EMBL/GenBank/DDBJ databases">
        <title>Whole genome shotgun sequence of Microbispora siamensis NBRC 104113.</title>
        <authorList>
            <person name="Komaki H."/>
            <person name="Tamura T."/>
        </authorList>
    </citation>
    <scope>NUCLEOTIDE SEQUENCE [LARGE SCALE GENOMIC DNA]</scope>
    <source>
        <strain evidence="4 5">NBRC 104113</strain>
    </source>
</reference>
<proteinExistence type="predicted"/>
<feature type="domain" description="Carrier" evidence="3">
    <location>
        <begin position="9"/>
        <end position="85"/>
    </location>
</feature>
<dbReference type="Pfam" id="PF00550">
    <property type="entry name" value="PP-binding"/>
    <property type="match status" value="1"/>
</dbReference>
<dbReference type="PANTHER" id="PTHR44845:SF6">
    <property type="entry name" value="BETA-ALANINE-ACTIVATING ENZYME"/>
    <property type="match status" value="1"/>
</dbReference>
<dbReference type="PROSITE" id="PS50075">
    <property type="entry name" value="CARRIER"/>
    <property type="match status" value="1"/>
</dbReference>
<organism evidence="4 5">
    <name type="scientific">Microbispora siamensis</name>
    <dbReference type="NCBI Taxonomy" id="564413"/>
    <lineage>
        <taxon>Bacteria</taxon>
        <taxon>Bacillati</taxon>
        <taxon>Actinomycetota</taxon>
        <taxon>Actinomycetes</taxon>
        <taxon>Streptosporangiales</taxon>
        <taxon>Streptosporangiaceae</taxon>
        <taxon>Microbispora</taxon>
    </lineage>
</organism>
<evidence type="ECO:0000313" key="5">
    <source>
        <dbReference type="Proteomes" id="UP000660454"/>
    </source>
</evidence>
<dbReference type="Proteomes" id="UP000660454">
    <property type="component" value="Unassembled WGS sequence"/>
</dbReference>
<evidence type="ECO:0000256" key="2">
    <source>
        <dbReference type="ARBA" id="ARBA00022553"/>
    </source>
</evidence>
<name>A0ABQ4GZH6_9ACTN</name>
<evidence type="ECO:0000313" key="4">
    <source>
        <dbReference type="EMBL" id="GIH66846.1"/>
    </source>
</evidence>
<dbReference type="Gene3D" id="1.10.1200.10">
    <property type="entry name" value="ACP-like"/>
    <property type="match status" value="1"/>
</dbReference>
<evidence type="ECO:0000256" key="1">
    <source>
        <dbReference type="ARBA" id="ARBA00022450"/>
    </source>
</evidence>
<keyword evidence="5" id="KW-1185">Reference proteome</keyword>
<keyword evidence="1" id="KW-0596">Phosphopantetheine</keyword>
<gene>
    <name evidence="4" type="ORF">Msi02_76630</name>
</gene>
<comment type="caution">
    <text evidence="4">The sequence shown here is derived from an EMBL/GenBank/DDBJ whole genome shotgun (WGS) entry which is preliminary data.</text>
</comment>
<dbReference type="PANTHER" id="PTHR44845">
    <property type="entry name" value="CARRIER DOMAIN-CONTAINING PROTEIN"/>
    <property type="match status" value="1"/>
</dbReference>
<dbReference type="InterPro" id="IPR009081">
    <property type="entry name" value="PP-bd_ACP"/>
</dbReference>
<protein>
    <recommendedName>
        <fullName evidence="3">Carrier domain-containing protein</fullName>
    </recommendedName>
</protein>
<dbReference type="SUPFAM" id="SSF47336">
    <property type="entry name" value="ACP-like"/>
    <property type="match status" value="1"/>
</dbReference>
<sequence>MNGNRPSEPSLSQIEEKVAEIWKNVLNVPDGMESATFFDLEGESISAVRLVSRIEEELGVSIDVGDIFEEDPDARALARKVAEAAQAAAV</sequence>
<accession>A0ABQ4GZH6</accession>
<keyword evidence="2" id="KW-0597">Phosphoprotein</keyword>
<dbReference type="InterPro" id="IPR036736">
    <property type="entry name" value="ACP-like_sf"/>
</dbReference>
<dbReference type="EMBL" id="BOOF01000061">
    <property type="protein sequence ID" value="GIH66846.1"/>
    <property type="molecule type" value="Genomic_DNA"/>
</dbReference>
<evidence type="ECO:0000259" key="3">
    <source>
        <dbReference type="PROSITE" id="PS50075"/>
    </source>
</evidence>